<gene>
    <name evidence="1" type="ORF">dnm_099860</name>
</gene>
<dbReference type="EMBL" id="CP061800">
    <property type="protein sequence ID" value="QTA93878.1"/>
    <property type="molecule type" value="Genomic_DNA"/>
</dbReference>
<protein>
    <submittedName>
        <fullName evidence="1">Uncharacterized protein</fullName>
    </submittedName>
</protein>
<reference evidence="1" key="1">
    <citation type="journal article" date="2021" name="Microb. Physiol.">
        <title>Proteogenomic Insights into the Physiology of Marine, Sulfate-Reducing, Filamentous Desulfonema limicola and Desulfonema magnum.</title>
        <authorList>
            <person name="Schnaars V."/>
            <person name="Wohlbrand L."/>
            <person name="Scheve S."/>
            <person name="Hinrichs C."/>
            <person name="Reinhardt R."/>
            <person name="Rabus R."/>
        </authorList>
    </citation>
    <scope>NUCLEOTIDE SEQUENCE</scope>
    <source>
        <strain evidence="1">4be13</strain>
    </source>
</reference>
<dbReference type="AlphaFoldDB" id="A0A975BY82"/>
<accession>A0A975BY82</accession>
<name>A0A975BY82_9BACT</name>
<keyword evidence="2" id="KW-1185">Reference proteome</keyword>
<evidence type="ECO:0000313" key="1">
    <source>
        <dbReference type="EMBL" id="QTA93878.1"/>
    </source>
</evidence>
<dbReference type="Proteomes" id="UP000663722">
    <property type="component" value="Chromosome"/>
</dbReference>
<sequence length="56" mass="6290">MKQKTLAKRNSDGNYRYSDINFTDYNRFRGGWQSPAAAIFVANHIANMPPLQGEAG</sequence>
<evidence type="ECO:0000313" key="2">
    <source>
        <dbReference type="Proteomes" id="UP000663722"/>
    </source>
</evidence>
<proteinExistence type="predicted"/>
<dbReference type="KEGG" id="dmm:dnm_099860"/>
<organism evidence="1 2">
    <name type="scientific">Desulfonema magnum</name>
    <dbReference type="NCBI Taxonomy" id="45655"/>
    <lineage>
        <taxon>Bacteria</taxon>
        <taxon>Pseudomonadati</taxon>
        <taxon>Thermodesulfobacteriota</taxon>
        <taxon>Desulfobacteria</taxon>
        <taxon>Desulfobacterales</taxon>
        <taxon>Desulfococcaceae</taxon>
        <taxon>Desulfonema</taxon>
    </lineage>
</organism>